<reference evidence="1" key="1">
    <citation type="submission" date="2020-05" db="UniProtKB">
        <authorList>
            <consortium name="EnsemblMetazoa"/>
        </authorList>
    </citation>
    <scope>IDENTIFICATION</scope>
    <source>
        <strain evidence="1">TTRI</strain>
    </source>
</reference>
<evidence type="ECO:0000313" key="1">
    <source>
        <dbReference type="EnsemblMetazoa" id="GAUT023002-PA"/>
    </source>
</evidence>
<organism evidence="1 2">
    <name type="scientific">Glossina austeni</name>
    <name type="common">Savannah tsetse fly</name>
    <dbReference type="NCBI Taxonomy" id="7395"/>
    <lineage>
        <taxon>Eukaryota</taxon>
        <taxon>Metazoa</taxon>
        <taxon>Ecdysozoa</taxon>
        <taxon>Arthropoda</taxon>
        <taxon>Hexapoda</taxon>
        <taxon>Insecta</taxon>
        <taxon>Pterygota</taxon>
        <taxon>Neoptera</taxon>
        <taxon>Endopterygota</taxon>
        <taxon>Diptera</taxon>
        <taxon>Brachycera</taxon>
        <taxon>Muscomorpha</taxon>
        <taxon>Hippoboscoidea</taxon>
        <taxon>Glossinidae</taxon>
        <taxon>Glossina</taxon>
    </lineage>
</organism>
<dbReference type="Proteomes" id="UP000078200">
    <property type="component" value="Unassembled WGS sequence"/>
</dbReference>
<dbReference type="AlphaFoldDB" id="A0A1A9V1R3"/>
<accession>A0A1A9V1R3</accession>
<evidence type="ECO:0000313" key="2">
    <source>
        <dbReference type="Proteomes" id="UP000078200"/>
    </source>
</evidence>
<keyword evidence="2" id="KW-1185">Reference proteome</keyword>
<name>A0A1A9V1R3_GLOAU</name>
<sequence>MEKNPEQIAFASKLLGLQKIVTLAYYGQAKEMPDYMQIKAALCLRDNIRNCSEELTLVLFGLQSSHRENFGGTPSEFVYQISDGYPIFLSYTRDVTDVAYKLKEEFRTVNSNLIHHWNLEKMPHLLVASQKNMKILIQEKFCGIASTYLFYESMFNGNFTFIVLHPAGTAAGILVLMPVEVLLLETTDKSVDDKCADVGLEELV</sequence>
<protein>
    <submittedName>
        <fullName evidence="1">Uncharacterized protein</fullName>
    </submittedName>
</protein>
<dbReference type="EnsemblMetazoa" id="GAUT023002-RA">
    <property type="protein sequence ID" value="GAUT023002-PA"/>
    <property type="gene ID" value="GAUT023002"/>
</dbReference>
<dbReference type="VEuPathDB" id="VectorBase:GAUT023002"/>
<proteinExistence type="predicted"/>